<dbReference type="EMBL" id="JABSTQ010006116">
    <property type="protein sequence ID" value="KAG0437903.1"/>
    <property type="molecule type" value="Genomic_DNA"/>
</dbReference>
<name>A0AC60QQT7_IXOPE</name>
<proteinExistence type="predicted"/>
<evidence type="ECO:0000313" key="2">
    <source>
        <dbReference type="Proteomes" id="UP000805193"/>
    </source>
</evidence>
<reference evidence="1 2" key="1">
    <citation type="journal article" date="2020" name="Cell">
        <title>Large-Scale Comparative Analyses of Tick Genomes Elucidate Their Genetic Diversity and Vector Capacities.</title>
        <authorList>
            <consortium name="Tick Genome and Microbiome Consortium (TIGMIC)"/>
            <person name="Jia N."/>
            <person name="Wang J."/>
            <person name="Shi W."/>
            <person name="Du L."/>
            <person name="Sun Y."/>
            <person name="Zhan W."/>
            <person name="Jiang J.F."/>
            <person name="Wang Q."/>
            <person name="Zhang B."/>
            <person name="Ji P."/>
            <person name="Bell-Sakyi L."/>
            <person name="Cui X.M."/>
            <person name="Yuan T.T."/>
            <person name="Jiang B.G."/>
            <person name="Yang W.F."/>
            <person name="Lam T.T."/>
            <person name="Chang Q.C."/>
            <person name="Ding S.J."/>
            <person name="Wang X.J."/>
            <person name="Zhu J.G."/>
            <person name="Ruan X.D."/>
            <person name="Zhao L."/>
            <person name="Wei J.T."/>
            <person name="Ye R.Z."/>
            <person name="Que T.C."/>
            <person name="Du C.H."/>
            <person name="Zhou Y.H."/>
            <person name="Cheng J.X."/>
            <person name="Dai P.F."/>
            <person name="Guo W.B."/>
            <person name="Han X.H."/>
            <person name="Huang E.J."/>
            <person name="Li L.F."/>
            <person name="Wei W."/>
            <person name="Gao Y.C."/>
            <person name="Liu J.Z."/>
            <person name="Shao H.Z."/>
            <person name="Wang X."/>
            <person name="Wang C.C."/>
            <person name="Yang T.C."/>
            <person name="Huo Q.B."/>
            <person name="Li W."/>
            <person name="Chen H.Y."/>
            <person name="Chen S.E."/>
            <person name="Zhou L.G."/>
            <person name="Ni X.B."/>
            <person name="Tian J.H."/>
            <person name="Sheng Y."/>
            <person name="Liu T."/>
            <person name="Pan Y.S."/>
            <person name="Xia L.Y."/>
            <person name="Li J."/>
            <person name="Zhao F."/>
            <person name="Cao W.C."/>
        </authorList>
    </citation>
    <scope>NUCLEOTIDE SEQUENCE [LARGE SCALE GENOMIC DNA]</scope>
    <source>
        <strain evidence="1">Iper-2018</strain>
    </source>
</reference>
<protein>
    <submittedName>
        <fullName evidence="1">Uncharacterized protein</fullName>
    </submittedName>
</protein>
<evidence type="ECO:0000313" key="1">
    <source>
        <dbReference type="EMBL" id="KAG0437903.1"/>
    </source>
</evidence>
<gene>
    <name evidence="1" type="ORF">HPB47_017236</name>
</gene>
<keyword evidence="2" id="KW-1185">Reference proteome</keyword>
<comment type="caution">
    <text evidence="1">The sequence shown here is derived from an EMBL/GenBank/DDBJ whole genome shotgun (WGS) entry which is preliminary data.</text>
</comment>
<sequence length="188" mass="19712">MPVTNQSFYQAAVLMFLLALPSCLFGRTPADTAVITEDTGHGGYGHEGGHGAHRCGRSVGYEAITDAVVFTVMGAYMEEMDTEVIAVMADTADMASMGTADGRSGEAAEVSWVSGILASDTMKKARARKEQARAAETAETSRETSKSEVCSPSSSSKTAAEGGFLLTALVTIPFRRTRSSSPGCVNLL</sequence>
<organism evidence="1 2">
    <name type="scientific">Ixodes persulcatus</name>
    <name type="common">Taiga tick</name>
    <dbReference type="NCBI Taxonomy" id="34615"/>
    <lineage>
        <taxon>Eukaryota</taxon>
        <taxon>Metazoa</taxon>
        <taxon>Ecdysozoa</taxon>
        <taxon>Arthropoda</taxon>
        <taxon>Chelicerata</taxon>
        <taxon>Arachnida</taxon>
        <taxon>Acari</taxon>
        <taxon>Parasitiformes</taxon>
        <taxon>Ixodida</taxon>
        <taxon>Ixodoidea</taxon>
        <taxon>Ixodidae</taxon>
        <taxon>Ixodinae</taxon>
        <taxon>Ixodes</taxon>
    </lineage>
</organism>
<accession>A0AC60QQT7</accession>
<dbReference type="Proteomes" id="UP000805193">
    <property type="component" value="Unassembled WGS sequence"/>
</dbReference>